<dbReference type="EMBL" id="AZHB01000026">
    <property type="protein sequence ID" value="OAA55128.1"/>
    <property type="molecule type" value="Genomic_DNA"/>
</dbReference>
<dbReference type="SFLD" id="SFLDG01129">
    <property type="entry name" value="C1.5:_HAD__Beta-PGM__Phosphata"/>
    <property type="match status" value="1"/>
</dbReference>
<protein>
    <submittedName>
        <fullName evidence="2">HAD-like domain protein</fullName>
    </submittedName>
</protein>
<dbReference type="OrthoDB" id="444127at2759"/>
<dbReference type="InterPro" id="IPR023214">
    <property type="entry name" value="HAD_sf"/>
</dbReference>
<dbReference type="RefSeq" id="XP_018701138.1">
    <property type="nucleotide sequence ID" value="XM_018851652.1"/>
</dbReference>
<dbReference type="Proteomes" id="UP000076744">
    <property type="component" value="Unassembled WGS sequence"/>
</dbReference>
<dbReference type="InterPro" id="IPR006439">
    <property type="entry name" value="HAD-SF_hydro_IA"/>
</dbReference>
<dbReference type="Pfam" id="PF00702">
    <property type="entry name" value="Hydrolase"/>
    <property type="match status" value="1"/>
</dbReference>
<dbReference type="SFLD" id="SFLDS00003">
    <property type="entry name" value="Haloacid_Dehalogenase"/>
    <property type="match status" value="1"/>
</dbReference>
<dbReference type="SUPFAM" id="SSF56784">
    <property type="entry name" value="HAD-like"/>
    <property type="match status" value="1"/>
</dbReference>
<dbReference type="InterPro" id="IPR036412">
    <property type="entry name" value="HAD-like_sf"/>
</dbReference>
<keyword evidence="3" id="KW-1185">Reference proteome</keyword>
<accession>A0A167N4V1</accession>
<dbReference type="InterPro" id="IPR051540">
    <property type="entry name" value="S-2-haloacid_dehalogenase"/>
</dbReference>
<dbReference type="PANTHER" id="PTHR43316:SF9">
    <property type="entry name" value="ACID DEHALOGENASE, PUTATIVE (AFU_ORTHOLOGUE AFUA_6G14460)-RELATED"/>
    <property type="match status" value="1"/>
</dbReference>
<reference evidence="2 3" key="1">
    <citation type="journal article" date="2016" name="Genome Biol. Evol.">
        <title>Divergent and convergent evolution of fungal pathogenicity.</title>
        <authorList>
            <person name="Shang Y."/>
            <person name="Xiao G."/>
            <person name="Zheng P."/>
            <person name="Cen K."/>
            <person name="Zhan S."/>
            <person name="Wang C."/>
        </authorList>
    </citation>
    <scope>NUCLEOTIDE SEQUENCE [LARGE SCALE GENOMIC DNA]</scope>
    <source>
        <strain evidence="2 3">ARSEF 2679</strain>
    </source>
</reference>
<dbReference type="Gene3D" id="3.40.50.1000">
    <property type="entry name" value="HAD superfamily/HAD-like"/>
    <property type="match status" value="1"/>
</dbReference>
<evidence type="ECO:0000313" key="2">
    <source>
        <dbReference type="EMBL" id="OAA55128.1"/>
    </source>
</evidence>
<evidence type="ECO:0000313" key="3">
    <source>
        <dbReference type="Proteomes" id="UP000076744"/>
    </source>
</evidence>
<dbReference type="Gene3D" id="1.10.150.750">
    <property type="match status" value="1"/>
</dbReference>
<gene>
    <name evidence="2" type="ORF">ISF_08049</name>
</gene>
<dbReference type="PANTHER" id="PTHR43316">
    <property type="entry name" value="HYDROLASE, HALOACID DELAHOGENASE-RELATED"/>
    <property type="match status" value="1"/>
</dbReference>
<name>A0A167N4V1_CORFA</name>
<organism evidence="2 3">
    <name type="scientific">Cordyceps fumosorosea (strain ARSEF 2679)</name>
    <name type="common">Isaria fumosorosea</name>
    <dbReference type="NCBI Taxonomy" id="1081104"/>
    <lineage>
        <taxon>Eukaryota</taxon>
        <taxon>Fungi</taxon>
        <taxon>Dikarya</taxon>
        <taxon>Ascomycota</taxon>
        <taxon>Pezizomycotina</taxon>
        <taxon>Sordariomycetes</taxon>
        <taxon>Hypocreomycetidae</taxon>
        <taxon>Hypocreales</taxon>
        <taxon>Cordycipitaceae</taxon>
        <taxon>Cordyceps</taxon>
    </lineage>
</organism>
<dbReference type="PRINTS" id="PR00413">
    <property type="entry name" value="HADHALOGNASE"/>
</dbReference>
<sequence>MSKLTDFKVLCFDVYGTLIDWETGITTALAPLFAASSRPGPPRAELLSALHTLETAQQRLTPTLPYRDLPPPPSLSSAFGASVGSWPAFPDTVAALRRLSSSGYKLVVLSNTDRASFAATNAGPLEGVPFDLVLTAEDVGSFKPAARNFDIMLKEVGDKLGVGREGVLQTAQSQFHDHHPARAKGVRSCWIARQGAVMGNMDEEVYDWKFVTLGEMADAVEAERAVVS</sequence>
<dbReference type="GO" id="GO:0016791">
    <property type="term" value="F:phosphatase activity"/>
    <property type="evidence" value="ECO:0007669"/>
    <property type="project" value="UniProtKB-ARBA"/>
</dbReference>
<evidence type="ECO:0000256" key="1">
    <source>
        <dbReference type="ARBA" id="ARBA00022801"/>
    </source>
</evidence>
<dbReference type="GeneID" id="30024341"/>
<dbReference type="AlphaFoldDB" id="A0A167N4V1"/>
<keyword evidence="1" id="KW-0378">Hydrolase</keyword>
<comment type="caution">
    <text evidence="2">The sequence shown here is derived from an EMBL/GenBank/DDBJ whole genome shotgun (WGS) entry which is preliminary data.</text>
</comment>
<proteinExistence type="predicted"/>